<reference evidence="2" key="1">
    <citation type="submission" date="2011-10" db="EMBL/GenBank/DDBJ databases">
        <authorList>
            <person name="Genoscope - CEA"/>
        </authorList>
    </citation>
    <scope>NUCLEOTIDE SEQUENCE</scope>
</reference>
<dbReference type="AlphaFoldDB" id="G8Y6Y1"/>
<dbReference type="HOGENOM" id="CLU_2347448_0_0_1"/>
<accession>G8Y6Y1</accession>
<proteinExistence type="predicted"/>
<dbReference type="Proteomes" id="UP000005222">
    <property type="component" value="Chromosome K"/>
</dbReference>
<dbReference type="Proteomes" id="UP000005222">
    <property type="component" value="Chromosome L"/>
</dbReference>
<evidence type="ECO:0000313" key="1">
    <source>
        <dbReference type="EMBL" id="CCE83330.1"/>
    </source>
</evidence>
<dbReference type="InParanoid" id="G8Y6Y1"/>
<reference evidence="3" key="2">
    <citation type="journal article" date="2012" name="G3 (Bethesda)">
        <title>Pichia sorbitophila, an interspecies yeast hybrid reveals early steps of genome resolution following polyploidization.</title>
        <authorList>
            <person name="Leh Louis V."/>
            <person name="Despons L."/>
            <person name="Friedrich A."/>
            <person name="Martin T."/>
            <person name="Durrens P."/>
            <person name="Casaregola S."/>
            <person name="Neuveglise C."/>
            <person name="Fairhead C."/>
            <person name="Marck C."/>
            <person name="Cruz J.A."/>
            <person name="Straub M.L."/>
            <person name="Kugler V."/>
            <person name="Sacerdot C."/>
            <person name="Uzunov Z."/>
            <person name="Thierry A."/>
            <person name="Weiss S."/>
            <person name="Bleykasten C."/>
            <person name="De Montigny J."/>
            <person name="Jacques N."/>
            <person name="Jung P."/>
            <person name="Lemaire M."/>
            <person name="Mallet S."/>
            <person name="Morel G."/>
            <person name="Richard G.F."/>
            <person name="Sarkar A."/>
            <person name="Savel G."/>
            <person name="Schacherer J."/>
            <person name="Seret M.L."/>
            <person name="Talla E."/>
            <person name="Samson G."/>
            <person name="Jubin C."/>
            <person name="Poulain J."/>
            <person name="Vacherie B."/>
            <person name="Barbe V."/>
            <person name="Pelletier E."/>
            <person name="Sherman D.J."/>
            <person name="Westhof E."/>
            <person name="Weissenbach J."/>
            <person name="Baret P.V."/>
            <person name="Wincker P."/>
            <person name="Gaillardin C."/>
            <person name="Dujon B."/>
            <person name="Souciet J.L."/>
        </authorList>
    </citation>
    <scope>NUCLEOTIDE SEQUENCE [LARGE SCALE GENOMIC DNA]</scope>
    <source>
        <strain evidence="3">ATCC MYA-4447 / BCRC 22081 / CBS 7064 / NBRC 10061 / NRRL Y-12695</strain>
    </source>
</reference>
<evidence type="ECO:0000313" key="3">
    <source>
        <dbReference type="Proteomes" id="UP000005222"/>
    </source>
</evidence>
<keyword evidence="3" id="KW-1185">Reference proteome</keyword>
<dbReference type="EMBL" id="FO082049">
    <property type="protein sequence ID" value="CCE83330.1"/>
    <property type="molecule type" value="Genomic_DNA"/>
</dbReference>
<dbReference type="EMBL" id="FO082048">
    <property type="protein sequence ID" value="CCE84361.1"/>
    <property type="molecule type" value="Genomic_DNA"/>
</dbReference>
<protein>
    <submittedName>
        <fullName evidence="2">Piso0_003905 protein</fullName>
    </submittedName>
</protein>
<name>G8Y6Y1_PICSO</name>
<gene>
    <name evidence="2" type="primary">Piso0_003905</name>
    <name evidence="1" type="ORF">GNLVRS01_PISO0K05158g</name>
    <name evidence="2" type="ORF">GNLVRS01_PISO0L05159g</name>
</gene>
<evidence type="ECO:0000313" key="2">
    <source>
        <dbReference type="EMBL" id="CCE84361.1"/>
    </source>
</evidence>
<sequence length="97" mass="10926">MLVGAFSYTVPYAIYGGHGTIRVVEEPLEVSRGTLQHVAAYRDVYQCGKPYLYCRGRPGGWCGHLGFLPDPRHSGWSYTRRVYCVGGTVENSRLLLW</sequence>
<organism evidence="2 3">
    <name type="scientific">Pichia sorbitophila (strain ATCC MYA-4447 / BCRC 22081 / CBS 7064 / NBRC 10061 / NRRL Y-12695)</name>
    <name type="common">Hybrid yeast</name>
    <dbReference type="NCBI Taxonomy" id="559304"/>
    <lineage>
        <taxon>Eukaryota</taxon>
        <taxon>Fungi</taxon>
        <taxon>Dikarya</taxon>
        <taxon>Ascomycota</taxon>
        <taxon>Saccharomycotina</taxon>
        <taxon>Pichiomycetes</taxon>
        <taxon>Debaryomycetaceae</taxon>
        <taxon>Millerozyma</taxon>
    </lineage>
</organism>